<dbReference type="PANTHER" id="PTHR34512">
    <property type="entry name" value="CELL SURFACE PROTEIN"/>
    <property type="match status" value="1"/>
</dbReference>
<dbReference type="SMART" id="SM00564">
    <property type="entry name" value="PQQ"/>
    <property type="match status" value="6"/>
</dbReference>
<dbReference type="InterPro" id="IPR018391">
    <property type="entry name" value="PQQ_b-propeller_rpt"/>
</dbReference>
<feature type="region of interest" description="Disordered" evidence="1">
    <location>
        <begin position="1523"/>
        <end position="1550"/>
    </location>
</feature>
<feature type="domain" description="Pyrrolo-quinoline quinone repeat" evidence="2">
    <location>
        <begin position="1196"/>
        <end position="1259"/>
    </location>
</feature>
<feature type="compositionally biased region" description="Acidic residues" evidence="1">
    <location>
        <begin position="1541"/>
        <end position="1550"/>
    </location>
</feature>
<sequence>MTLSFRFRFLLVYLGWLAMLCGTVSAQGLPFQNRAESSAGLITPPRAVRQILSDAQRAIDQQQWSDAVAGLGDFLQQETSEAADLALTQDYFLDSVDQDPNATLSQSLIRRARQMIGDLPADARETYELLYGPSARRIFDQATRQRDWLALAEVRRRYFHTQAGYLSSIVLARRAWQRGEALHCAMLLKDIIPQADASPHIDASVVALFAVAARESELNLEPELELSGPVPAIGDAEAIAAGESRSGESLRQWCDDAATIADLASARLRQNFGLMGTTPDRNGGASGQMPLTRPEWVVESTASPRETELLADQAERFRSQGVLLPPSAQPLAIDGQVMVRTTKWLTGIDQSTGKMVWTFPWYSAQDALDDFETPHPSLSEEQEVAQLVQRVWHDLPYGQLSSDGQRLFLLDGLDDLESFRMGNSAMGLRSRREAANTLVALELKTQGKLLWRIGADEDEASTLGDAFFLGPPLPIDGRLYVMAEVSGDLGLYCLDPATGQEIWRQTLGSIDGLPVRFDAQRRLAGAMPTYYQGLLICATGNGLVVAIDLADRTFRWAHRYPRPRSAANNSFFDPERNDRESTQRRWADGVAIAGDGHVVITPIESDQLIVLNAATGQPSFRAKPRNGELYVAGIRDGNYISVGRRQVAAYDLESGTKVWAVDDSVFAGDQEVAGRGAFGDGDYYVPTTQHELIRISTADGSITGRKKVDYPLGNLVASGGELFSQTATEVVMASGMSSLQPEVRLRLDQNPDDVMALIDQAQLLLENGQRDQAVDVLHKAEALDSDNDEIDQLLVSAMLEQLRESESIDTDLIAKLEPRIDQPEQLLEFQRLKVDGFLRQGQPEQSLRELLALSSLVLDAPESDGTVVTGSQTVSVHEWIAGRVARCYRITEDQTNNVSVSEEKLDDLVSRTLSEQLARPTAQLQELMRQWSPTGFADQIGHVLFDRLKTKRQYHSIERMALGTLPHRRWKELSDDRLYMLAYAYAKSEMPEDASAVIAELANRTAIDRLAEADWAGPLPDLLGQRTAPLDLWPDRVDVSLDLLTRASPTMAMSNFQALQRRFATLRLSSESGRTFAGWEIGTNSSQSLQVRDALGRARPIALSPHPNRNGMREYAISGSLALLSVGTELIALDMTKVNDAMQPPMIWRRELVSRESGVSSVRTENDLGDVIYRNRISSGTMINGMLPEISVGPILGDRFFVFRNGELMCLDAITGDTRWRTTDAPRTGVLVVDGSRVALVSDETNEIRIYDLYDGTLTSQKPWNHGNLWGRSDRFVVAIQADGEDDQNDSLRRRVIMIDPFADDGGVMIESDDCIVSRSSQSTEDSFGDLLNGRWVTVLNHEGKLAVWDLQTGKELARESIDMSQAHHGLSSVQMRGGLVILPQVSLPASNDIESEKLDGRTTDNQKEAGAALAFDSVTGELKWRQDFELPWGVTLDQPAASPLLLFTRLRSAYSTQGKREQSLDFQAIDVRNGKLVAQQLRNDVGSKFTFRDTEQTLMPHNSIKARIDTLTIDFQFLFESPVNPTGKQDPGDASSSGDAIDDTAPEQP</sequence>
<dbReference type="SUPFAM" id="SSF48452">
    <property type="entry name" value="TPR-like"/>
    <property type="match status" value="1"/>
</dbReference>
<evidence type="ECO:0000313" key="3">
    <source>
        <dbReference type="EMBL" id="TWU65989.1"/>
    </source>
</evidence>
<dbReference type="RefSeq" id="WP_197136412.1">
    <property type="nucleotide sequence ID" value="NZ_SJPZ01000001.1"/>
</dbReference>
<reference evidence="3 4" key="1">
    <citation type="submission" date="2019-02" db="EMBL/GenBank/DDBJ databases">
        <title>Deep-cultivation of Planctomycetes and their phenomic and genomic characterization uncovers novel biology.</title>
        <authorList>
            <person name="Wiegand S."/>
            <person name="Jogler M."/>
            <person name="Boedeker C."/>
            <person name="Pinto D."/>
            <person name="Vollmers J."/>
            <person name="Rivas-Marin E."/>
            <person name="Kohn T."/>
            <person name="Peeters S.H."/>
            <person name="Heuer A."/>
            <person name="Rast P."/>
            <person name="Oberbeckmann S."/>
            <person name="Bunk B."/>
            <person name="Jeske O."/>
            <person name="Meyerdierks A."/>
            <person name="Storesund J.E."/>
            <person name="Kallscheuer N."/>
            <person name="Luecker S."/>
            <person name="Lage O.M."/>
            <person name="Pohl T."/>
            <person name="Merkel B.J."/>
            <person name="Hornburger P."/>
            <person name="Mueller R.-W."/>
            <person name="Bruemmer F."/>
            <person name="Labrenz M."/>
            <person name="Spormann A.M."/>
            <person name="Op Den Camp H."/>
            <person name="Overmann J."/>
            <person name="Amann R."/>
            <person name="Jetten M.S.M."/>
            <person name="Mascher T."/>
            <person name="Medema M.H."/>
            <person name="Devos D.P."/>
            <person name="Kaster A.-K."/>
            <person name="Ovreas L."/>
            <person name="Rohde M."/>
            <person name="Galperin M.Y."/>
            <person name="Jogler C."/>
        </authorList>
    </citation>
    <scope>NUCLEOTIDE SEQUENCE [LARGE SCALE GENOMIC DNA]</scope>
    <source>
        <strain evidence="3 4">V7</strain>
    </source>
</reference>
<dbReference type="Pfam" id="PF13360">
    <property type="entry name" value="PQQ_2"/>
    <property type="match status" value="3"/>
</dbReference>
<name>A0A5C6FSX3_9PLAN</name>
<gene>
    <name evidence="3" type="ORF">V7x_15450</name>
</gene>
<dbReference type="Proteomes" id="UP000316476">
    <property type="component" value="Unassembled WGS sequence"/>
</dbReference>
<accession>A0A5C6FSX3</accession>
<dbReference type="EMBL" id="SJPZ01000001">
    <property type="protein sequence ID" value="TWU65989.1"/>
    <property type="molecule type" value="Genomic_DNA"/>
</dbReference>
<protein>
    <submittedName>
        <fullName evidence="3">Outer membrane biogenesis protein BamB</fullName>
    </submittedName>
</protein>
<dbReference type="InterPro" id="IPR015943">
    <property type="entry name" value="WD40/YVTN_repeat-like_dom_sf"/>
</dbReference>
<comment type="caution">
    <text evidence="3">The sequence shown here is derived from an EMBL/GenBank/DDBJ whole genome shotgun (WGS) entry which is preliminary data.</text>
</comment>
<dbReference type="InterPro" id="IPR011047">
    <property type="entry name" value="Quinoprotein_ADH-like_sf"/>
</dbReference>
<dbReference type="Gene3D" id="2.130.10.10">
    <property type="entry name" value="YVTN repeat-like/Quinoprotein amine dehydrogenase"/>
    <property type="match status" value="3"/>
</dbReference>
<feature type="domain" description="Pyrrolo-quinoline quinone repeat" evidence="2">
    <location>
        <begin position="440"/>
        <end position="561"/>
    </location>
</feature>
<feature type="domain" description="Pyrrolo-quinoline quinone repeat" evidence="2">
    <location>
        <begin position="581"/>
        <end position="713"/>
    </location>
</feature>
<evidence type="ECO:0000256" key="1">
    <source>
        <dbReference type="SAM" id="MobiDB-lite"/>
    </source>
</evidence>
<dbReference type="SUPFAM" id="SSF50998">
    <property type="entry name" value="Quinoprotein alcohol dehydrogenase-like"/>
    <property type="match status" value="2"/>
</dbReference>
<dbReference type="Gene3D" id="1.25.40.10">
    <property type="entry name" value="Tetratricopeptide repeat domain"/>
    <property type="match status" value="1"/>
</dbReference>
<evidence type="ECO:0000313" key="4">
    <source>
        <dbReference type="Proteomes" id="UP000316476"/>
    </source>
</evidence>
<proteinExistence type="predicted"/>
<dbReference type="InterPro" id="IPR002372">
    <property type="entry name" value="PQQ_rpt_dom"/>
</dbReference>
<dbReference type="PANTHER" id="PTHR34512:SF30">
    <property type="entry name" value="OUTER MEMBRANE PROTEIN ASSEMBLY FACTOR BAMB"/>
    <property type="match status" value="1"/>
</dbReference>
<evidence type="ECO:0000259" key="2">
    <source>
        <dbReference type="Pfam" id="PF13360"/>
    </source>
</evidence>
<organism evidence="3 4">
    <name type="scientific">Crateriforma conspicua</name>
    <dbReference type="NCBI Taxonomy" id="2527996"/>
    <lineage>
        <taxon>Bacteria</taxon>
        <taxon>Pseudomonadati</taxon>
        <taxon>Planctomycetota</taxon>
        <taxon>Planctomycetia</taxon>
        <taxon>Planctomycetales</taxon>
        <taxon>Planctomycetaceae</taxon>
        <taxon>Crateriforma</taxon>
    </lineage>
</organism>
<dbReference type="InterPro" id="IPR011990">
    <property type="entry name" value="TPR-like_helical_dom_sf"/>
</dbReference>